<keyword evidence="6" id="KW-1185">Reference proteome</keyword>
<dbReference type="EMBL" id="BAAAQX010000003">
    <property type="protein sequence ID" value="GAA2206025.1"/>
    <property type="molecule type" value="Genomic_DNA"/>
</dbReference>
<evidence type="ECO:0000256" key="2">
    <source>
        <dbReference type="PROSITE-ProRule" id="PRU00169"/>
    </source>
</evidence>
<dbReference type="PROSITE" id="PS50110">
    <property type="entry name" value="RESPONSE_REGULATORY"/>
    <property type="match status" value="1"/>
</dbReference>
<evidence type="ECO:0000259" key="3">
    <source>
        <dbReference type="PROSITE" id="PS50043"/>
    </source>
</evidence>
<organism evidence="5 6">
    <name type="scientific">Nonomuraea monospora</name>
    <dbReference type="NCBI Taxonomy" id="568818"/>
    <lineage>
        <taxon>Bacteria</taxon>
        <taxon>Bacillati</taxon>
        <taxon>Actinomycetota</taxon>
        <taxon>Actinomycetes</taxon>
        <taxon>Streptosporangiales</taxon>
        <taxon>Streptosporangiaceae</taxon>
        <taxon>Nonomuraea</taxon>
    </lineage>
</organism>
<dbReference type="PRINTS" id="PR00038">
    <property type="entry name" value="HTHLUXR"/>
</dbReference>
<evidence type="ECO:0000313" key="5">
    <source>
        <dbReference type="EMBL" id="GAA2206025.1"/>
    </source>
</evidence>
<comment type="caution">
    <text evidence="5">The sequence shown here is derived from an EMBL/GenBank/DDBJ whole genome shotgun (WGS) entry which is preliminary data.</text>
</comment>
<sequence length="207" mass="21591">MDNAYVIRILLAEDQAVIRGALAALLGLEPDIEVVAAVESGAAAVASAAVELPDVAVLDIDMPGELDGLEAAARIHARVPTCRTLMLTGHAKPAHLKRALAAQVGGFMLKTAPPEDVAGAIRDVAAGKRVLDPSLAVTAWDLADNPLTPREADVLRLVADGLDAPDIAGRLHLTPGTVRNYLTAIVAKLNARNRTDAVRLATEAGWI</sequence>
<evidence type="ECO:0000259" key="4">
    <source>
        <dbReference type="PROSITE" id="PS50110"/>
    </source>
</evidence>
<dbReference type="SMART" id="SM00421">
    <property type="entry name" value="HTH_LUXR"/>
    <property type="match status" value="1"/>
</dbReference>
<dbReference type="SUPFAM" id="SSF52172">
    <property type="entry name" value="CheY-like"/>
    <property type="match status" value="1"/>
</dbReference>
<keyword evidence="1" id="KW-0238">DNA-binding</keyword>
<dbReference type="CDD" id="cd06170">
    <property type="entry name" value="LuxR_C_like"/>
    <property type="match status" value="1"/>
</dbReference>
<proteinExistence type="predicted"/>
<feature type="modified residue" description="4-aspartylphosphate" evidence="2">
    <location>
        <position position="59"/>
    </location>
</feature>
<protein>
    <submittedName>
        <fullName evidence="5">Response regulator transcription factor</fullName>
    </submittedName>
</protein>
<dbReference type="Pfam" id="PF00196">
    <property type="entry name" value="GerE"/>
    <property type="match status" value="1"/>
</dbReference>
<name>A0ABP5P2G9_9ACTN</name>
<dbReference type="Pfam" id="PF00072">
    <property type="entry name" value="Response_reg"/>
    <property type="match status" value="1"/>
</dbReference>
<feature type="domain" description="Response regulatory" evidence="4">
    <location>
        <begin position="8"/>
        <end position="125"/>
    </location>
</feature>
<dbReference type="InterPro" id="IPR016032">
    <property type="entry name" value="Sig_transdc_resp-reg_C-effctor"/>
</dbReference>
<dbReference type="PANTHER" id="PTHR43214">
    <property type="entry name" value="TWO-COMPONENT RESPONSE REGULATOR"/>
    <property type="match status" value="1"/>
</dbReference>
<dbReference type="SUPFAM" id="SSF46894">
    <property type="entry name" value="C-terminal effector domain of the bipartite response regulators"/>
    <property type="match status" value="1"/>
</dbReference>
<dbReference type="InterPro" id="IPR011006">
    <property type="entry name" value="CheY-like_superfamily"/>
</dbReference>
<dbReference type="SMART" id="SM00448">
    <property type="entry name" value="REC"/>
    <property type="match status" value="1"/>
</dbReference>
<dbReference type="Proteomes" id="UP001499843">
    <property type="component" value="Unassembled WGS sequence"/>
</dbReference>
<feature type="domain" description="HTH luxR-type" evidence="3">
    <location>
        <begin position="143"/>
        <end position="205"/>
    </location>
</feature>
<dbReference type="Gene3D" id="1.10.10.10">
    <property type="entry name" value="Winged helix-like DNA-binding domain superfamily/Winged helix DNA-binding domain"/>
    <property type="match status" value="1"/>
</dbReference>
<keyword evidence="2" id="KW-0597">Phosphoprotein</keyword>
<dbReference type="PANTHER" id="PTHR43214:SF42">
    <property type="entry name" value="TRANSCRIPTIONAL REGULATORY PROTEIN DESR"/>
    <property type="match status" value="1"/>
</dbReference>
<dbReference type="InterPro" id="IPR039420">
    <property type="entry name" value="WalR-like"/>
</dbReference>
<dbReference type="PROSITE" id="PS00622">
    <property type="entry name" value="HTH_LUXR_1"/>
    <property type="match status" value="1"/>
</dbReference>
<dbReference type="InterPro" id="IPR000792">
    <property type="entry name" value="Tscrpt_reg_LuxR_C"/>
</dbReference>
<dbReference type="InterPro" id="IPR036388">
    <property type="entry name" value="WH-like_DNA-bd_sf"/>
</dbReference>
<dbReference type="InterPro" id="IPR001789">
    <property type="entry name" value="Sig_transdc_resp-reg_receiver"/>
</dbReference>
<gene>
    <name evidence="5" type="ORF">GCM10009850_014830</name>
</gene>
<dbReference type="Gene3D" id="3.40.50.2300">
    <property type="match status" value="1"/>
</dbReference>
<evidence type="ECO:0000313" key="6">
    <source>
        <dbReference type="Proteomes" id="UP001499843"/>
    </source>
</evidence>
<dbReference type="PROSITE" id="PS50043">
    <property type="entry name" value="HTH_LUXR_2"/>
    <property type="match status" value="1"/>
</dbReference>
<accession>A0ABP5P2G9</accession>
<evidence type="ECO:0000256" key="1">
    <source>
        <dbReference type="ARBA" id="ARBA00023125"/>
    </source>
</evidence>
<reference evidence="6" key="1">
    <citation type="journal article" date="2019" name="Int. J. Syst. Evol. Microbiol.">
        <title>The Global Catalogue of Microorganisms (GCM) 10K type strain sequencing project: providing services to taxonomists for standard genome sequencing and annotation.</title>
        <authorList>
            <consortium name="The Broad Institute Genomics Platform"/>
            <consortium name="The Broad Institute Genome Sequencing Center for Infectious Disease"/>
            <person name="Wu L."/>
            <person name="Ma J."/>
        </authorList>
    </citation>
    <scope>NUCLEOTIDE SEQUENCE [LARGE SCALE GENOMIC DNA]</scope>
    <source>
        <strain evidence="6">JCM 16114</strain>
    </source>
</reference>